<accession>A0A0C3BK74</accession>
<gene>
    <name evidence="2" type="ORF">PILCRDRAFT_816021</name>
</gene>
<evidence type="ECO:0000256" key="1">
    <source>
        <dbReference type="SAM" id="MobiDB-lite"/>
    </source>
</evidence>
<reference evidence="2 3" key="1">
    <citation type="submission" date="2014-04" db="EMBL/GenBank/DDBJ databases">
        <authorList>
            <consortium name="DOE Joint Genome Institute"/>
            <person name="Kuo A."/>
            <person name="Tarkka M."/>
            <person name="Buscot F."/>
            <person name="Kohler A."/>
            <person name="Nagy L.G."/>
            <person name="Floudas D."/>
            <person name="Copeland A."/>
            <person name="Barry K.W."/>
            <person name="Cichocki N."/>
            <person name="Veneault-Fourrey C."/>
            <person name="LaButti K."/>
            <person name="Lindquist E.A."/>
            <person name="Lipzen A."/>
            <person name="Lundell T."/>
            <person name="Morin E."/>
            <person name="Murat C."/>
            <person name="Sun H."/>
            <person name="Tunlid A."/>
            <person name="Henrissat B."/>
            <person name="Grigoriev I.V."/>
            <person name="Hibbett D.S."/>
            <person name="Martin F."/>
            <person name="Nordberg H.P."/>
            <person name="Cantor M.N."/>
            <person name="Hua S.X."/>
        </authorList>
    </citation>
    <scope>NUCLEOTIDE SEQUENCE [LARGE SCALE GENOMIC DNA]</scope>
    <source>
        <strain evidence="2 3">F 1598</strain>
    </source>
</reference>
<reference evidence="3" key="2">
    <citation type="submission" date="2015-01" db="EMBL/GenBank/DDBJ databases">
        <title>Evolutionary Origins and Diversification of the Mycorrhizal Mutualists.</title>
        <authorList>
            <consortium name="DOE Joint Genome Institute"/>
            <consortium name="Mycorrhizal Genomics Consortium"/>
            <person name="Kohler A."/>
            <person name="Kuo A."/>
            <person name="Nagy L.G."/>
            <person name="Floudas D."/>
            <person name="Copeland A."/>
            <person name="Barry K.W."/>
            <person name="Cichocki N."/>
            <person name="Veneault-Fourrey C."/>
            <person name="LaButti K."/>
            <person name="Lindquist E.A."/>
            <person name="Lipzen A."/>
            <person name="Lundell T."/>
            <person name="Morin E."/>
            <person name="Murat C."/>
            <person name="Riley R."/>
            <person name="Ohm R."/>
            <person name="Sun H."/>
            <person name="Tunlid A."/>
            <person name="Henrissat B."/>
            <person name="Grigoriev I.V."/>
            <person name="Hibbett D.S."/>
            <person name="Martin F."/>
        </authorList>
    </citation>
    <scope>NUCLEOTIDE SEQUENCE [LARGE SCALE GENOMIC DNA]</scope>
    <source>
        <strain evidence="3">F 1598</strain>
    </source>
</reference>
<dbReference type="HOGENOM" id="CLU_2997231_0_0_1"/>
<dbReference type="Proteomes" id="UP000054166">
    <property type="component" value="Unassembled WGS sequence"/>
</dbReference>
<evidence type="ECO:0000313" key="2">
    <source>
        <dbReference type="EMBL" id="KIM86773.1"/>
    </source>
</evidence>
<proteinExistence type="predicted"/>
<organism evidence="2 3">
    <name type="scientific">Piloderma croceum (strain F 1598)</name>
    <dbReference type="NCBI Taxonomy" id="765440"/>
    <lineage>
        <taxon>Eukaryota</taxon>
        <taxon>Fungi</taxon>
        <taxon>Dikarya</taxon>
        <taxon>Basidiomycota</taxon>
        <taxon>Agaricomycotina</taxon>
        <taxon>Agaricomycetes</taxon>
        <taxon>Agaricomycetidae</taxon>
        <taxon>Atheliales</taxon>
        <taxon>Atheliaceae</taxon>
        <taxon>Piloderma</taxon>
    </lineage>
</organism>
<dbReference type="InParanoid" id="A0A0C3BK74"/>
<protein>
    <submittedName>
        <fullName evidence="2">Uncharacterized protein</fullName>
    </submittedName>
</protein>
<dbReference type="AlphaFoldDB" id="A0A0C3BK74"/>
<dbReference type="EMBL" id="KN832981">
    <property type="protein sequence ID" value="KIM86773.1"/>
    <property type="molecule type" value="Genomic_DNA"/>
</dbReference>
<evidence type="ECO:0000313" key="3">
    <source>
        <dbReference type="Proteomes" id="UP000054166"/>
    </source>
</evidence>
<feature type="region of interest" description="Disordered" evidence="1">
    <location>
        <begin position="33"/>
        <end position="57"/>
    </location>
</feature>
<name>A0A0C3BK74_PILCF</name>
<sequence>MLWITLPQDCEQITSRVCSGLYDRLTLVLVDRPTGAEETTRGPGVQGESGNAPWIHS</sequence>
<keyword evidence="3" id="KW-1185">Reference proteome</keyword>